<organism evidence="3 4">
    <name type="scientific">endosymbiont of Riftia pachyptila</name>
    <name type="common">vent Ph05</name>
    <dbReference type="NCBI Taxonomy" id="1048808"/>
    <lineage>
        <taxon>Bacteria</taxon>
        <taxon>Pseudomonadati</taxon>
        <taxon>Pseudomonadota</taxon>
        <taxon>Gammaproteobacteria</taxon>
        <taxon>sulfur-oxidizing symbionts</taxon>
    </lineage>
</organism>
<evidence type="ECO:0000256" key="1">
    <source>
        <dbReference type="SAM" id="MobiDB-lite"/>
    </source>
</evidence>
<dbReference type="Gene3D" id="3.40.1260.10">
    <property type="entry name" value="DsrEFH-like"/>
    <property type="match status" value="1"/>
</dbReference>
<evidence type="ECO:0000313" key="3">
    <source>
        <dbReference type="EMBL" id="EGV50105.1"/>
    </source>
</evidence>
<dbReference type="PATRIC" id="fig|1048808.3.peg.2940"/>
<feature type="region of interest" description="Disordered" evidence="1">
    <location>
        <begin position="1"/>
        <end position="42"/>
    </location>
</feature>
<dbReference type="NCBIfam" id="NF047629">
    <property type="entry name" value="SulfCarrDsrE2"/>
    <property type="match status" value="1"/>
</dbReference>
<gene>
    <name evidence="3" type="ORF">Rifp1Sym_ec00060</name>
</gene>
<feature type="transmembrane region" description="Helical" evidence="2">
    <location>
        <begin position="88"/>
        <end position="110"/>
    </location>
</feature>
<dbReference type="PANTHER" id="PTHR34655">
    <property type="entry name" value="CONSERVED WITHIN P. AEROPHILUM"/>
    <property type="match status" value="1"/>
</dbReference>
<protein>
    <recommendedName>
        <fullName evidence="5">NADH dehydrogenase</fullName>
    </recommendedName>
</protein>
<accession>G2DGZ9</accession>
<dbReference type="SUPFAM" id="SSF75169">
    <property type="entry name" value="DsrEFH-like"/>
    <property type="match status" value="1"/>
</dbReference>
<dbReference type="InterPro" id="IPR027396">
    <property type="entry name" value="DsrEFH-like"/>
</dbReference>
<reference evidence="3" key="1">
    <citation type="journal article" date="2011" name="ISME J.">
        <title>The endosymbionts of the deep-sea tubeworms Riftia pachyptila and Tevnia jerichonana share an identical physiology as revealed by proteogenomic analyses.</title>
        <authorList>
            <person name="Gardebrecht A."/>
            <person name="Markert S."/>
            <person name="Felbeck H."/>
            <person name="Thuermer A."/>
            <person name="Albrecht D."/>
            <person name="Wollherr A."/>
            <person name="Kabisch J."/>
            <person name="Lehmann R."/>
            <person name="Daniel R."/>
            <person name="Liesegang H."/>
            <person name="Hecker M."/>
            <person name="Sievert S.M."/>
            <person name="Schweder T."/>
        </authorList>
    </citation>
    <scope>NUCLEOTIDE SEQUENCE [LARGE SCALE GENOMIC DNA]</scope>
</reference>
<proteinExistence type="predicted"/>
<sequence length="235" mass="26185">MARHLTDRSTMSEEIDPIASQPKPRSPKSIRSNTMNNLNPLPLDENGDLNAWFDQRFEEKMAQREAAHTPSMTIIATKGTLDMAYPPFILASSAAALGWDVAIFFTFYGLSLLKRDLDLQVTPLGNPAMPMIMPKGSGWLSGRQIQLPTSVMANLPGFQRMASQMMKKGMAQKGVASIEELRELSIEAEVKMIACQMTVELFDWQRTDFIDEIDDWVGAASFLPIAQKADVNLFV</sequence>
<feature type="compositionally biased region" description="Polar residues" evidence="1">
    <location>
        <begin position="29"/>
        <end position="39"/>
    </location>
</feature>
<dbReference type="Pfam" id="PF13686">
    <property type="entry name" value="DrsE_2"/>
    <property type="match status" value="1"/>
</dbReference>
<evidence type="ECO:0000313" key="4">
    <source>
        <dbReference type="Proteomes" id="UP000004491"/>
    </source>
</evidence>
<comment type="caution">
    <text evidence="3">The sequence shown here is derived from an EMBL/GenBank/DDBJ whole genome shotgun (WGS) entry which is preliminary data.</text>
</comment>
<name>G2DGZ9_9GAMM</name>
<dbReference type="PANTHER" id="PTHR34655:SF2">
    <property type="entry name" value="PEROXIREDOXIN FAMILY PROTEIN"/>
    <property type="match status" value="1"/>
</dbReference>
<keyword evidence="2" id="KW-0812">Transmembrane</keyword>
<dbReference type="AlphaFoldDB" id="G2DGZ9"/>
<keyword evidence="4" id="KW-1185">Reference proteome</keyword>
<evidence type="ECO:0000256" key="2">
    <source>
        <dbReference type="SAM" id="Phobius"/>
    </source>
</evidence>
<evidence type="ECO:0008006" key="5">
    <source>
        <dbReference type="Google" id="ProtNLM"/>
    </source>
</evidence>
<dbReference type="Proteomes" id="UP000004491">
    <property type="component" value="Unassembled WGS sequence"/>
</dbReference>
<dbReference type="EMBL" id="AFOC01000108">
    <property type="protein sequence ID" value="EGV50105.1"/>
    <property type="molecule type" value="Genomic_DNA"/>
</dbReference>
<keyword evidence="2" id="KW-1133">Transmembrane helix</keyword>
<dbReference type="InterPro" id="IPR032836">
    <property type="entry name" value="DsrE2-like"/>
</dbReference>
<feature type="compositionally biased region" description="Basic and acidic residues" evidence="1">
    <location>
        <begin position="1"/>
        <end position="11"/>
    </location>
</feature>
<keyword evidence="2" id="KW-0472">Membrane</keyword>